<reference evidence="1" key="1">
    <citation type="submission" date="2018-02" db="EMBL/GenBank/DDBJ databases">
        <title>Rhizophora mucronata_Transcriptome.</title>
        <authorList>
            <person name="Meera S.P."/>
            <person name="Sreeshan A."/>
            <person name="Augustine A."/>
        </authorList>
    </citation>
    <scope>NUCLEOTIDE SEQUENCE</scope>
    <source>
        <tissue evidence="1">Leaf</tissue>
    </source>
</reference>
<sequence length="43" mass="5252">MDSYLIQTRYPTLKLNLFRSLTVELGIKAWFLRRLLPRKILHH</sequence>
<organism evidence="1">
    <name type="scientific">Rhizophora mucronata</name>
    <name type="common">Asiatic mangrove</name>
    <dbReference type="NCBI Taxonomy" id="61149"/>
    <lineage>
        <taxon>Eukaryota</taxon>
        <taxon>Viridiplantae</taxon>
        <taxon>Streptophyta</taxon>
        <taxon>Embryophyta</taxon>
        <taxon>Tracheophyta</taxon>
        <taxon>Spermatophyta</taxon>
        <taxon>Magnoliopsida</taxon>
        <taxon>eudicotyledons</taxon>
        <taxon>Gunneridae</taxon>
        <taxon>Pentapetalae</taxon>
        <taxon>rosids</taxon>
        <taxon>fabids</taxon>
        <taxon>Malpighiales</taxon>
        <taxon>Rhizophoraceae</taxon>
        <taxon>Rhizophora</taxon>
    </lineage>
</organism>
<evidence type="ECO:0000313" key="1">
    <source>
        <dbReference type="EMBL" id="MBX35898.1"/>
    </source>
</evidence>
<name>A0A2P2N0C3_RHIMU</name>
<dbReference type="EMBL" id="GGEC01055414">
    <property type="protein sequence ID" value="MBX35898.1"/>
    <property type="molecule type" value="Transcribed_RNA"/>
</dbReference>
<dbReference type="AlphaFoldDB" id="A0A2P2N0C3"/>
<protein>
    <submittedName>
        <fullName evidence="1">Uncharacterized protein</fullName>
    </submittedName>
</protein>
<proteinExistence type="predicted"/>
<accession>A0A2P2N0C3</accession>